<accession>A0ABV6JTE1</accession>
<dbReference type="Gene3D" id="2.60.40.10">
    <property type="entry name" value="Immunoglobulins"/>
    <property type="match status" value="1"/>
</dbReference>
<dbReference type="InterPro" id="IPR044143">
    <property type="entry name" value="GlgB_N_E_set_prok"/>
</dbReference>
<dbReference type="NCBIfam" id="NF008967">
    <property type="entry name" value="PRK12313.1"/>
    <property type="match status" value="1"/>
</dbReference>
<evidence type="ECO:0000256" key="8">
    <source>
        <dbReference type="ARBA" id="ARBA00023056"/>
    </source>
</evidence>
<dbReference type="GO" id="GO:0003844">
    <property type="term" value="F:1,4-alpha-glucan branching enzyme activity"/>
    <property type="evidence" value="ECO:0007669"/>
    <property type="project" value="UniProtKB-EC"/>
</dbReference>
<evidence type="ECO:0000313" key="12">
    <source>
        <dbReference type="EMBL" id="MFC0408595.1"/>
    </source>
</evidence>
<keyword evidence="7 10" id="KW-0808">Transferase</keyword>
<name>A0ABV6JTE1_9PROT</name>
<comment type="pathway">
    <text evidence="3 10">Glycan biosynthesis; glycogen biosynthesis.</text>
</comment>
<dbReference type="InterPro" id="IPR013783">
    <property type="entry name" value="Ig-like_fold"/>
</dbReference>
<dbReference type="InterPro" id="IPR006048">
    <property type="entry name" value="A-amylase/branching_C"/>
</dbReference>
<gene>
    <name evidence="10 12" type="primary">glgB</name>
    <name evidence="12" type="ORF">ACFFGY_10070</name>
</gene>
<dbReference type="Pfam" id="PF02806">
    <property type="entry name" value="Alpha-amylase_C"/>
    <property type="match status" value="1"/>
</dbReference>
<dbReference type="CDD" id="cd02855">
    <property type="entry name" value="E_set_GBE_prok_N"/>
    <property type="match status" value="1"/>
</dbReference>
<dbReference type="InterPro" id="IPR054169">
    <property type="entry name" value="GlgB_N"/>
</dbReference>
<comment type="catalytic activity">
    <reaction evidence="1 10">
        <text>Transfers a segment of a (1-&gt;4)-alpha-D-glucan chain to a primary hydroxy group in a similar glucan chain.</text>
        <dbReference type="EC" id="2.4.1.18"/>
    </reaction>
</comment>
<keyword evidence="6 10" id="KW-0328">Glycosyltransferase</keyword>
<evidence type="ECO:0000256" key="1">
    <source>
        <dbReference type="ARBA" id="ARBA00000826"/>
    </source>
</evidence>
<dbReference type="SUPFAM" id="SSF51011">
    <property type="entry name" value="Glycosyl hydrolase domain"/>
    <property type="match status" value="1"/>
</dbReference>
<dbReference type="SMART" id="SM00642">
    <property type="entry name" value="Aamy"/>
    <property type="match status" value="1"/>
</dbReference>
<dbReference type="PIRSF" id="PIRSF000463">
    <property type="entry name" value="GlgB"/>
    <property type="match status" value="1"/>
</dbReference>
<keyword evidence="5 10" id="KW-0321">Glycogen metabolism</keyword>
<sequence>MRSEADARALIEGRHGDPFAVLGPHGGWVHAFLPGAQTVEVVAREGEEVLASLQQTDPAGLFEGPVSREVPYRLRIQWPGGVQEAEDIYSFGPQLGEMDLYLFAEGRHRELGKVFGAQATTVDGVPGVRFAVWAPNAQRVSVVGDFNSWDGRRNVMRQRVEAGVWELFIPRLTPGTVYKYEIRGHDGRIQPLKADPVALAAQLAPATASIVVDPAPHSWGDAEWMARRAAAGAPDAPMAIYEVHPTSWWKSDRNEAPDWDGLSDRLIPYLTRMGFTHVELLPIMEHPFGGSWGYQPLGLFAPTARFGTPDGFARFVDRCHQAGIGVILDWVPAHFPTDAHGLGRFDGTALYEHSDPREGFHQDWNTLIYNFGRNEVRGFLIASGLHWLEHYHVDGLRVDAVASMLYRDYSRKHGEWVPNQYGGRENLEAVAFLREMNTVVNERCPGALMIAEESTAWPGVTRPVEEGGLGFHYKWNMGWMHDTLHYMQEDAINRRWHHDQMTFGLVYAFSERFVLPLSHDEVVHGKGSLLGKMTGDAWQKRANLRAYLGFMWSHPGKKLIFMGIELAQPTEWNHDISLPWYLLDDPGHAGVQDLVADLNAAYRAVPALHRRDTSPDGFSWVIGDDRDQSVFAFYRWGEWGDAPVLVVCNMTPVPRENYRIGVPSEGTWHEIVNTDAARYGGSNMGNGGTVEAEAIASHGQEHSLLLTLPPLATVVLSTAPLPTAAPASLPGA</sequence>
<protein>
    <recommendedName>
        <fullName evidence="10">1,4-alpha-glucan branching enzyme GlgB</fullName>
        <ecNumber evidence="10">2.4.1.18</ecNumber>
    </recommendedName>
    <alternativeName>
        <fullName evidence="10">1,4-alpha-D-glucan:1,4-alpha-D-glucan 6-glucosyl-transferase</fullName>
    </alternativeName>
    <alternativeName>
        <fullName evidence="10">Alpha-(1-&gt;4)-glucan branching enzyme</fullName>
    </alternativeName>
    <alternativeName>
        <fullName evidence="10">Glycogen branching enzyme</fullName>
        <shortName evidence="10">BE</shortName>
    </alternativeName>
</protein>
<comment type="similarity">
    <text evidence="4 10">Belongs to the glycosyl hydrolase 13 family. GlgB subfamily.</text>
</comment>
<dbReference type="PANTHER" id="PTHR43651:SF3">
    <property type="entry name" value="1,4-ALPHA-GLUCAN-BRANCHING ENZYME"/>
    <property type="match status" value="1"/>
</dbReference>
<evidence type="ECO:0000256" key="5">
    <source>
        <dbReference type="ARBA" id="ARBA00022600"/>
    </source>
</evidence>
<keyword evidence="8 10" id="KW-0320">Glycogen biosynthesis</keyword>
<feature type="active site" description="Nucleophile" evidence="10">
    <location>
        <position position="399"/>
    </location>
</feature>
<dbReference type="InterPro" id="IPR006047">
    <property type="entry name" value="GH13_cat_dom"/>
</dbReference>
<evidence type="ECO:0000256" key="10">
    <source>
        <dbReference type="HAMAP-Rule" id="MF_00685"/>
    </source>
</evidence>
<dbReference type="InterPro" id="IPR017853">
    <property type="entry name" value="GH"/>
</dbReference>
<proteinExistence type="inferred from homology"/>
<dbReference type="NCBIfam" id="NF003811">
    <property type="entry name" value="PRK05402.1"/>
    <property type="match status" value="1"/>
</dbReference>
<keyword evidence="13" id="KW-1185">Reference proteome</keyword>
<comment type="function">
    <text evidence="2 10">Catalyzes the formation of the alpha-1,6-glucosidic linkages in glycogen by scission of a 1,4-alpha-linked oligosaccharide from growing alpha-1,4-glucan chains and the subsequent attachment of the oligosaccharide to the alpha-1,6 position.</text>
</comment>
<dbReference type="EC" id="2.4.1.18" evidence="10"/>
<dbReference type="Pfam" id="PF22019">
    <property type="entry name" value="GlgB_N"/>
    <property type="match status" value="1"/>
</dbReference>
<dbReference type="InterPro" id="IPR013780">
    <property type="entry name" value="Glyco_hydro_b"/>
</dbReference>
<evidence type="ECO:0000313" key="13">
    <source>
        <dbReference type="Proteomes" id="UP001589865"/>
    </source>
</evidence>
<dbReference type="SUPFAM" id="SSF81296">
    <property type="entry name" value="E set domains"/>
    <property type="match status" value="1"/>
</dbReference>
<feature type="domain" description="Glycosyl hydrolase family 13 catalytic" evidence="11">
    <location>
        <begin position="242"/>
        <end position="609"/>
    </location>
</feature>
<evidence type="ECO:0000256" key="6">
    <source>
        <dbReference type="ARBA" id="ARBA00022676"/>
    </source>
</evidence>
<dbReference type="InterPro" id="IPR006407">
    <property type="entry name" value="GlgB"/>
</dbReference>
<dbReference type="SUPFAM" id="SSF51445">
    <property type="entry name" value="(Trans)glycosidases"/>
    <property type="match status" value="1"/>
</dbReference>
<organism evidence="12 13">
    <name type="scientific">Roseomonas elaeocarpi</name>
    <dbReference type="NCBI Taxonomy" id="907779"/>
    <lineage>
        <taxon>Bacteria</taxon>
        <taxon>Pseudomonadati</taxon>
        <taxon>Pseudomonadota</taxon>
        <taxon>Alphaproteobacteria</taxon>
        <taxon>Acetobacterales</taxon>
        <taxon>Roseomonadaceae</taxon>
        <taxon>Roseomonas</taxon>
    </lineage>
</organism>
<dbReference type="CDD" id="cd11322">
    <property type="entry name" value="AmyAc_Glg_BE"/>
    <property type="match status" value="1"/>
</dbReference>
<dbReference type="HAMAP" id="MF_00685">
    <property type="entry name" value="GlgB"/>
    <property type="match status" value="1"/>
</dbReference>
<dbReference type="NCBIfam" id="TIGR01515">
    <property type="entry name" value="branching_enzym"/>
    <property type="match status" value="1"/>
</dbReference>
<evidence type="ECO:0000256" key="2">
    <source>
        <dbReference type="ARBA" id="ARBA00002953"/>
    </source>
</evidence>
<dbReference type="PANTHER" id="PTHR43651">
    <property type="entry name" value="1,4-ALPHA-GLUCAN-BRANCHING ENZYME"/>
    <property type="match status" value="1"/>
</dbReference>
<dbReference type="InterPro" id="IPR014756">
    <property type="entry name" value="Ig_E-set"/>
</dbReference>
<dbReference type="Pfam" id="PF00128">
    <property type="entry name" value="Alpha-amylase"/>
    <property type="match status" value="1"/>
</dbReference>
<evidence type="ECO:0000256" key="7">
    <source>
        <dbReference type="ARBA" id="ARBA00022679"/>
    </source>
</evidence>
<dbReference type="Pfam" id="PF02922">
    <property type="entry name" value="CBM_48"/>
    <property type="match status" value="1"/>
</dbReference>
<comment type="caution">
    <text evidence="12">The sequence shown here is derived from an EMBL/GenBank/DDBJ whole genome shotgun (WGS) entry which is preliminary data.</text>
</comment>
<dbReference type="Gene3D" id="3.20.20.80">
    <property type="entry name" value="Glycosidases"/>
    <property type="match status" value="1"/>
</dbReference>
<comment type="subunit">
    <text evidence="10">Monomer.</text>
</comment>
<dbReference type="RefSeq" id="WP_377044346.1">
    <property type="nucleotide sequence ID" value="NZ_JBHLUN010000006.1"/>
</dbReference>
<dbReference type="EMBL" id="JBHLUN010000006">
    <property type="protein sequence ID" value="MFC0408595.1"/>
    <property type="molecule type" value="Genomic_DNA"/>
</dbReference>
<feature type="active site" description="Proton donor" evidence="10">
    <location>
        <position position="452"/>
    </location>
</feature>
<keyword evidence="9 10" id="KW-0119">Carbohydrate metabolism</keyword>
<reference evidence="12 13" key="1">
    <citation type="submission" date="2024-09" db="EMBL/GenBank/DDBJ databases">
        <authorList>
            <person name="Sun Q."/>
            <person name="Mori K."/>
        </authorList>
    </citation>
    <scope>NUCLEOTIDE SEQUENCE [LARGE SCALE GENOMIC DNA]</scope>
    <source>
        <strain evidence="12 13">TBRC 5777</strain>
    </source>
</reference>
<evidence type="ECO:0000256" key="3">
    <source>
        <dbReference type="ARBA" id="ARBA00004964"/>
    </source>
</evidence>
<dbReference type="InterPro" id="IPR037439">
    <property type="entry name" value="Branching_enzy"/>
</dbReference>
<dbReference type="Gene3D" id="2.60.40.1180">
    <property type="entry name" value="Golgi alpha-mannosidase II"/>
    <property type="match status" value="1"/>
</dbReference>
<evidence type="ECO:0000256" key="9">
    <source>
        <dbReference type="ARBA" id="ARBA00023277"/>
    </source>
</evidence>
<dbReference type="InterPro" id="IPR004193">
    <property type="entry name" value="Glyco_hydro_13_N"/>
</dbReference>
<evidence type="ECO:0000256" key="4">
    <source>
        <dbReference type="ARBA" id="ARBA00009000"/>
    </source>
</evidence>
<dbReference type="Proteomes" id="UP001589865">
    <property type="component" value="Unassembled WGS sequence"/>
</dbReference>
<evidence type="ECO:0000259" key="11">
    <source>
        <dbReference type="SMART" id="SM00642"/>
    </source>
</evidence>